<protein>
    <recommendedName>
        <fullName evidence="3">Lytic transglycosylase domain-containing protein</fullName>
    </recommendedName>
</protein>
<sequence>MPTPLSLSSALEKAGTAAVAGAGPVATPLRQRGAETLGRYTVDASVTGALRNAAQATGMGFEVLAAKAAMESGFRADAQASTSSARGLFQFIDQTWLSVVKEHGAQHGLAEEAAAISRSGSRLNVSDPALRQRILALRDNAEISARLGAEHLRDLSEAMTKTIGRRPDATELYLGHFLGLGGARALLSKAASDPDMAASQVLPDAARANPSIFRGSDGASLSIRQVMDKLRGRVNQTYAQLGLATPEGPVQLNAALHTPKPGEAIASSEPLWWGSGSPARVAHAPEQAMLSTLMEVFTRMNKAGAQRGAGEERGTALPAGVVEALRQNSDAAAEARKAYGAA</sequence>
<dbReference type="SUPFAM" id="SSF53955">
    <property type="entry name" value="Lysozyme-like"/>
    <property type="match status" value="1"/>
</dbReference>
<evidence type="ECO:0008006" key="3">
    <source>
        <dbReference type="Google" id="ProtNLM"/>
    </source>
</evidence>
<gene>
    <name evidence="1" type="ORF">ACFOD4_13935</name>
</gene>
<name>A0ABV7G0J2_9PROT</name>
<reference evidence="2" key="1">
    <citation type="journal article" date="2019" name="Int. J. Syst. Evol. Microbiol.">
        <title>The Global Catalogue of Microorganisms (GCM) 10K type strain sequencing project: providing services to taxonomists for standard genome sequencing and annotation.</title>
        <authorList>
            <consortium name="The Broad Institute Genomics Platform"/>
            <consortium name="The Broad Institute Genome Sequencing Center for Infectious Disease"/>
            <person name="Wu L."/>
            <person name="Ma J."/>
        </authorList>
    </citation>
    <scope>NUCLEOTIDE SEQUENCE [LARGE SCALE GENOMIC DNA]</scope>
    <source>
        <strain evidence="2">KCTC 52094</strain>
    </source>
</reference>
<evidence type="ECO:0000313" key="2">
    <source>
        <dbReference type="Proteomes" id="UP001595593"/>
    </source>
</evidence>
<organism evidence="1 2">
    <name type="scientific">Teichococcus globiformis</name>
    <dbReference type="NCBI Taxonomy" id="2307229"/>
    <lineage>
        <taxon>Bacteria</taxon>
        <taxon>Pseudomonadati</taxon>
        <taxon>Pseudomonadota</taxon>
        <taxon>Alphaproteobacteria</taxon>
        <taxon>Acetobacterales</taxon>
        <taxon>Roseomonadaceae</taxon>
        <taxon>Roseomonas</taxon>
    </lineage>
</organism>
<evidence type="ECO:0000313" key="1">
    <source>
        <dbReference type="EMBL" id="MFC3126164.1"/>
    </source>
</evidence>
<keyword evidence="2" id="KW-1185">Reference proteome</keyword>
<comment type="caution">
    <text evidence="1">The sequence shown here is derived from an EMBL/GenBank/DDBJ whole genome shotgun (WGS) entry which is preliminary data.</text>
</comment>
<proteinExistence type="predicted"/>
<dbReference type="EMBL" id="JBHRTN010000014">
    <property type="protein sequence ID" value="MFC3126164.1"/>
    <property type="molecule type" value="Genomic_DNA"/>
</dbReference>
<dbReference type="InterPro" id="IPR023346">
    <property type="entry name" value="Lysozyme-like_dom_sf"/>
</dbReference>
<dbReference type="RefSeq" id="WP_379597328.1">
    <property type="nucleotide sequence ID" value="NZ_JBHRTN010000014.1"/>
</dbReference>
<dbReference type="Gene3D" id="1.10.530.10">
    <property type="match status" value="1"/>
</dbReference>
<dbReference type="Proteomes" id="UP001595593">
    <property type="component" value="Unassembled WGS sequence"/>
</dbReference>
<accession>A0ABV7G0J2</accession>